<gene>
    <name evidence="2" type="ORF">DYI37_00930</name>
</gene>
<dbReference type="Proteomes" id="UP000264310">
    <property type="component" value="Unassembled WGS sequence"/>
</dbReference>
<dbReference type="OrthoDB" id="9800971at2"/>
<proteinExistence type="predicted"/>
<dbReference type="RefSeq" id="WP_116681782.1">
    <property type="nucleotide sequence ID" value="NZ_QURL01000001.1"/>
</dbReference>
<evidence type="ECO:0000313" key="3">
    <source>
        <dbReference type="Proteomes" id="UP000264310"/>
    </source>
</evidence>
<dbReference type="AlphaFoldDB" id="A0A371XBD7"/>
<reference evidence="2 3" key="1">
    <citation type="submission" date="2018-08" db="EMBL/GenBank/DDBJ databases">
        <title>Fulvimarina sp. 85, whole genome shotgun sequence.</title>
        <authorList>
            <person name="Tuo L."/>
        </authorList>
    </citation>
    <scope>NUCLEOTIDE SEQUENCE [LARGE SCALE GENOMIC DNA]</scope>
    <source>
        <strain evidence="2 3">85</strain>
    </source>
</reference>
<dbReference type="Pfam" id="PF10115">
    <property type="entry name" value="HlyU"/>
    <property type="match status" value="1"/>
</dbReference>
<dbReference type="InterPro" id="IPR018772">
    <property type="entry name" value="Transcription_activator_HlyU"/>
</dbReference>
<evidence type="ECO:0000256" key="1">
    <source>
        <dbReference type="SAM" id="MobiDB-lite"/>
    </source>
</evidence>
<feature type="region of interest" description="Disordered" evidence="1">
    <location>
        <begin position="1"/>
        <end position="20"/>
    </location>
</feature>
<comment type="caution">
    <text evidence="2">The sequence shown here is derived from an EMBL/GenBank/DDBJ whole genome shotgun (WGS) entry which is preliminary data.</text>
</comment>
<dbReference type="EMBL" id="QURL01000001">
    <property type="protein sequence ID" value="RFC66530.1"/>
    <property type="molecule type" value="Genomic_DNA"/>
</dbReference>
<name>A0A371XBD7_9HYPH</name>
<keyword evidence="3" id="KW-1185">Reference proteome</keyword>
<evidence type="ECO:0008006" key="4">
    <source>
        <dbReference type="Google" id="ProtNLM"/>
    </source>
</evidence>
<evidence type="ECO:0000313" key="2">
    <source>
        <dbReference type="EMBL" id="RFC66530.1"/>
    </source>
</evidence>
<accession>A0A371XBD7</accession>
<organism evidence="2 3">
    <name type="scientific">Fulvimarina endophytica</name>
    <dbReference type="NCBI Taxonomy" id="2293836"/>
    <lineage>
        <taxon>Bacteria</taxon>
        <taxon>Pseudomonadati</taxon>
        <taxon>Pseudomonadota</taxon>
        <taxon>Alphaproteobacteria</taxon>
        <taxon>Hyphomicrobiales</taxon>
        <taxon>Aurantimonadaceae</taxon>
        <taxon>Fulvimarina</taxon>
    </lineage>
</organism>
<protein>
    <recommendedName>
        <fullName evidence="4">Transcriptional activator HlyU</fullName>
    </recommendedName>
</protein>
<sequence>MSFLKRLFGNGSKAEAPAEATGDPIAYEGFSIIPSPMPENGQFRLSALIEREIDGERRSHRLIRADVFPSKDAASEAAVQKARRLIDEQGIRLFQ</sequence>